<gene>
    <name evidence="1" type="ORF">DSO57_1038527</name>
</gene>
<keyword evidence="2" id="KW-1185">Reference proteome</keyword>
<dbReference type="EMBL" id="QTSX02004758">
    <property type="protein sequence ID" value="KAJ9063664.1"/>
    <property type="molecule type" value="Genomic_DNA"/>
</dbReference>
<accession>A0ACC2SMN7</accession>
<proteinExistence type="predicted"/>
<comment type="caution">
    <text evidence="1">The sequence shown here is derived from an EMBL/GenBank/DDBJ whole genome shotgun (WGS) entry which is preliminary data.</text>
</comment>
<reference evidence="1" key="1">
    <citation type="submission" date="2022-04" db="EMBL/GenBank/DDBJ databases">
        <title>Genome of the entomopathogenic fungus Entomophthora muscae.</title>
        <authorList>
            <person name="Elya C."/>
            <person name="Lovett B.R."/>
            <person name="Lee E."/>
            <person name="Macias A.M."/>
            <person name="Hajek A.E."/>
            <person name="De Bivort B.L."/>
            <person name="Kasson M.T."/>
            <person name="De Fine Licht H.H."/>
            <person name="Stajich J.E."/>
        </authorList>
    </citation>
    <scope>NUCLEOTIDE SEQUENCE</scope>
    <source>
        <strain evidence="1">Berkeley</strain>
    </source>
</reference>
<organism evidence="1 2">
    <name type="scientific">Entomophthora muscae</name>
    <dbReference type="NCBI Taxonomy" id="34485"/>
    <lineage>
        <taxon>Eukaryota</taxon>
        <taxon>Fungi</taxon>
        <taxon>Fungi incertae sedis</taxon>
        <taxon>Zoopagomycota</taxon>
        <taxon>Entomophthoromycotina</taxon>
        <taxon>Entomophthoromycetes</taxon>
        <taxon>Entomophthorales</taxon>
        <taxon>Entomophthoraceae</taxon>
        <taxon>Entomophthora</taxon>
    </lineage>
</organism>
<dbReference type="Proteomes" id="UP001165960">
    <property type="component" value="Unassembled WGS sequence"/>
</dbReference>
<protein>
    <submittedName>
        <fullName evidence="1">Uncharacterized protein</fullName>
    </submittedName>
</protein>
<evidence type="ECO:0000313" key="2">
    <source>
        <dbReference type="Proteomes" id="UP001165960"/>
    </source>
</evidence>
<sequence>MSNTPIHVAGQDVMPEVNKVLEHQRERPQAIRSGQWEGYTGKSIADSIVNNIDRSVGFDLGPIWLPLNT</sequence>
<evidence type="ECO:0000313" key="1">
    <source>
        <dbReference type="EMBL" id="KAJ9063664.1"/>
    </source>
</evidence>
<name>A0ACC2SMN7_9FUNG</name>